<protein>
    <submittedName>
        <fullName evidence="1">Uncharacterized protein</fullName>
    </submittedName>
</protein>
<dbReference type="EMBL" id="GBRH01214501">
    <property type="protein sequence ID" value="JAD83394.1"/>
    <property type="molecule type" value="Transcribed_RNA"/>
</dbReference>
<dbReference type="AlphaFoldDB" id="A0A0A9N5F6"/>
<proteinExistence type="predicted"/>
<reference evidence="1" key="2">
    <citation type="journal article" date="2015" name="Data Brief">
        <title>Shoot transcriptome of the giant reed, Arundo donax.</title>
        <authorList>
            <person name="Barrero R.A."/>
            <person name="Guerrero F.D."/>
            <person name="Moolhuijzen P."/>
            <person name="Goolsby J.A."/>
            <person name="Tidwell J."/>
            <person name="Bellgard S.E."/>
            <person name="Bellgard M.I."/>
        </authorList>
    </citation>
    <scope>NUCLEOTIDE SEQUENCE</scope>
    <source>
        <tissue evidence="1">Shoot tissue taken approximately 20 cm above the soil surface</tissue>
    </source>
</reference>
<sequence>MPPPLALDLHVTLPPAGNEDTRLRAFCPVATTTARGRAPCAWRRRRPPDVRSPPSAGTRCLHLTTRPLEKTIRQPRPPATSFSPHAASLDSNTKGSRGWSVVTINGRQITLCSEFLWSICCARVLAPHEFEIRVVNCDVLPSVHEFLSACCGMEVGKERRNGTRTR</sequence>
<reference evidence="1" key="1">
    <citation type="submission" date="2014-09" db="EMBL/GenBank/DDBJ databases">
        <authorList>
            <person name="Magalhaes I.L.F."/>
            <person name="Oliveira U."/>
            <person name="Santos F.R."/>
            <person name="Vidigal T.H.D.A."/>
            <person name="Brescovit A.D."/>
            <person name="Santos A.J."/>
        </authorList>
    </citation>
    <scope>NUCLEOTIDE SEQUENCE</scope>
    <source>
        <tissue evidence="1">Shoot tissue taken approximately 20 cm above the soil surface</tissue>
    </source>
</reference>
<organism evidence="1">
    <name type="scientific">Arundo donax</name>
    <name type="common">Giant reed</name>
    <name type="synonym">Donax arundinaceus</name>
    <dbReference type="NCBI Taxonomy" id="35708"/>
    <lineage>
        <taxon>Eukaryota</taxon>
        <taxon>Viridiplantae</taxon>
        <taxon>Streptophyta</taxon>
        <taxon>Embryophyta</taxon>
        <taxon>Tracheophyta</taxon>
        <taxon>Spermatophyta</taxon>
        <taxon>Magnoliopsida</taxon>
        <taxon>Liliopsida</taxon>
        <taxon>Poales</taxon>
        <taxon>Poaceae</taxon>
        <taxon>PACMAD clade</taxon>
        <taxon>Arundinoideae</taxon>
        <taxon>Arundineae</taxon>
        <taxon>Arundo</taxon>
    </lineage>
</organism>
<name>A0A0A9N5F6_ARUDO</name>
<evidence type="ECO:0000313" key="1">
    <source>
        <dbReference type="EMBL" id="JAD83394.1"/>
    </source>
</evidence>
<accession>A0A0A9N5F6</accession>